<dbReference type="AlphaFoldDB" id="A0A4Y2VVC9"/>
<gene>
    <name evidence="1" type="ORF">AVEN_145788_1</name>
</gene>
<dbReference type="Proteomes" id="UP000499080">
    <property type="component" value="Unassembled WGS sequence"/>
</dbReference>
<protein>
    <submittedName>
        <fullName evidence="1">Uncharacterized protein</fullName>
    </submittedName>
</protein>
<proteinExistence type="predicted"/>
<sequence>MIILHLRKNRHAAPQGQIKWTEIKGNPKEQGLVFKWFGCSARDPKVPSSIPETAKVVTRGQRTCNNNLQSHYSSTTNYINSIFCYIHQTEALQLLQHFSSPNSQVCDAFHSTKVYDAFHSIKPARASAHQQSGQQSAHMHAAHHFLDIQIISNKLGVVPVDHHATPSYSDVYKPISTSGHWEFLLSSG</sequence>
<dbReference type="EMBL" id="BGPR01051245">
    <property type="protein sequence ID" value="GBO28204.1"/>
    <property type="molecule type" value="Genomic_DNA"/>
</dbReference>
<evidence type="ECO:0000313" key="2">
    <source>
        <dbReference type="Proteomes" id="UP000499080"/>
    </source>
</evidence>
<comment type="caution">
    <text evidence="1">The sequence shown here is derived from an EMBL/GenBank/DDBJ whole genome shotgun (WGS) entry which is preliminary data.</text>
</comment>
<keyword evidence="2" id="KW-1185">Reference proteome</keyword>
<organism evidence="1 2">
    <name type="scientific">Araneus ventricosus</name>
    <name type="common">Orbweaver spider</name>
    <name type="synonym">Epeira ventricosa</name>
    <dbReference type="NCBI Taxonomy" id="182803"/>
    <lineage>
        <taxon>Eukaryota</taxon>
        <taxon>Metazoa</taxon>
        <taxon>Ecdysozoa</taxon>
        <taxon>Arthropoda</taxon>
        <taxon>Chelicerata</taxon>
        <taxon>Arachnida</taxon>
        <taxon>Araneae</taxon>
        <taxon>Araneomorphae</taxon>
        <taxon>Entelegynae</taxon>
        <taxon>Araneoidea</taxon>
        <taxon>Araneidae</taxon>
        <taxon>Araneus</taxon>
    </lineage>
</organism>
<reference evidence="1 2" key="1">
    <citation type="journal article" date="2019" name="Sci. Rep.">
        <title>Orb-weaving spider Araneus ventricosus genome elucidates the spidroin gene catalogue.</title>
        <authorList>
            <person name="Kono N."/>
            <person name="Nakamura H."/>
            <person name="Ohtoshi R."/>
            <person name="Moran D.A.P."/>
            <person name="Shinohara A."/>
            <person name="Yoshida Y."/>
            <person name="Fujiwara M."/>
            <person name="Mori M."/>
            <person name="Tomita M."/>
            <person name="Arakawa K."/>
        </authorList>
    </citation>
    <scope>NUCLEOTIDE SEQUENCE [LARGE SCALE GENOMIC DNA]</scope>
</reference>
<name>A0A4Y2VVC9_ARAVE</name>
<evidence type="ECO:0000313" key="1">
    <source>
        <dbReference type="EMBL" id="GBO28204.1"/>
    </source>
</evidence>
<accession>A0A4Y2VVC9</accession>